<reference evidence="1 2" key="1">
    <citation type="journal article" date="2015" name="Genome Announc.">
        <title>Complete Genome Sequence of the Type Strain Corynebacterium testudinoris DSM 44614, Recovered from Necrotic Lesions in the Mouth of a Tortoise.</title>
        <authorList>
            <person name="Ruckert C."/>
            <person name="Kriete M."/>
            <person name="Jaenicke S."/>
            <person name="Winkler A."/>
            <person name="Tauch A."/>
        </authorList>
    </citation>
    <scope>NUCLEOTIDE SEQUENCE [LARGE SCALE GENOMIC DNA]</scope>
    <source>
        <strain evidence="1 2">DSM 44614</strain>
    </source>
</reference>
<sequence>MPAILFDVLLPAEPAAQLLRSFEGAVNKLIAAEKLTGGSVTLDPHPPLVDGVEEALRQSYRDEHEDAELADASVVRYVITVEGATGSINQLAMVLSRFMTPQANLPADAVLLENQSSLEVPAIYPWAVEIRR</sequence>
<keyword evidence="2" id="KW-1185">Reference proteome</keyword>
<dbReference type="Proteomes" id="UP000035540">
    <property type="component" value="Chromosome"/>
</dbReference>
<organism evidence="1 2">
    <name type="scientific">Corynebacterium testudinoris</name>
    <dbReference type="NCBI Taxonomy" id="136857"/>
    <lineage>
        <taxon>Bacteria</taxon>
        <taxon>Bacillati</taxon>
        <taxon>Actinomycetota</taxon>
        <taxon>Actinomycetes</taxon>
        <taxon>Mycobacteriales</taxon>
        <taxon>Corynebacteriaceae</taxon>
        <taxon>Corynebacterium</taxon>
    </lineage>
</organism>
<dbReference type="AlphaFoldDB" id="A0A0G3H8U9"/>
<reference evidence="2" key="2">
    <citation type="submission" date="2015-05" db="EMBL/GenBank/DDBJ databases">
        <title>Complete genome sequence of Corynebacterium testudinoris DSM 44614, recovered from necrotic lesions in the mouth of a tortoise.</title>
        <authorList>
            <person name="Ruckert C."/>
            <person name="Albersmeier A."/>
            <person name="Winkler A."/>
            <person name="Tauch A."/>
        </authorList>
    </citation>
    <scope>NUCLEOTIDE SEQUENCE [LARGE SCALE GENOMIC DNA]</scope>
    <source>
        <strain evidence="2">DSM 44614</strain>
    </source>
</reference>
<protein>
    <submittedName>
        <fullName evidence="1">Uncharacterized protein</fullName>
    </submittedName>
</protein>
<gene>
    <name evidence="1" type="ORF">CTEST_08625</name>
</gene>
<dbReference type="KEGG" id="cted:CTEST_08625"/>
<name>A0A0G3H8U9_9CORY</name>
<evidence type="ECO:0000313" key="2">
    <source>
        <dbReference type="Proteomes" id="UP000035540"/>
    </source>
</evidence>
<dbReference type="OrthoDB" id="4773472at2"/>
<evidence type="ECO:0000313" key="1">
    <source>
        <dbReference type="EMBL" id="AKK09155.1"/>
    </source>
</evidence>
<accession>A0A0G3H8U9</accession>
<dbReference type="EMBL" id="CP011545">
    <property type="protein sequence ID" value="AKK09155.1"/>
    <property type="molecule type" value="Genomic_DNA"/>
</dbReference>
<dbReference type="RefSeq" id="WP_047253385.1">
    <property type="nucleotide sequence ID" value="NZ_CP011545.1"/>
</dbReference>
<dbReference type="STRING" id="136857.CTEST_08625"/>
<proteinExistence type="predicted"/>